<dbReference type="RefSeq" id="WP_182996230.1">
    <property type="nucleotide sequence ID" value="NZ_JABEQJ010000003.1"/>
</dbReference>
<dbReference type="Proteomes" id="UP000589085">
    <property type="component" value="Unassembled WGS sequence"/>
</dbReference>
<comment type="caution">
    <text evidence="1">The sequence shown here is derived from an EMBL/GenBank/DDBJ whole genome shotgun (WGS) entry which is preliminary data.</text>
</comment>
<organism evidence="1 2">
    <name type="scientific">Gluconacetobacter sacchari</name>
    <dbReference type="NCBI Taxonomy" id="92759"/>
    <lineage>
        <taxon>Bacteria</taxon>
        <taxon>Pseudomonadati</taxon>
        <taxon>Pseudomonadota</taxon>
        <taxon>Alphaproteobacteria</taxon>
        <taxon>Acetobacterales</taxon>
        <taxon>Acetobacteraceae</taxon>
        <taxon>Gluconacetobacter</taxon>
    </lineage>
</organism>
<sequence>MQLPIMNRPLSLENLQQVLAVIGQFAPSGTPAQPGIAFGDNQATGFFLQSDGSIGSVVNGALSFSINAGGQINLASAEQTPSQITLTNTNGTSDRCAITFGAGTSSWQMGKDQSADGGNDLYLYNSLTGNTPARWTQDEQLFINWEPTMVLTSNAYDKTGSPLVINNTPGKSRAAVGTSIGMQVNTIISTVNGLSDGTRSEFGSYYGMTFPDPRQTQTDINLWGPDIHVYGKFTDDSTQREGLLVGSSVYVRPMAAGSDTKDATHAGAFGASICIAPPDAGTLSENGVPASKTSYPALAGLSIVGFSGTTSITSGEQAGAGAAATFGLRIGGEASGGGSPYIPWNARSNFVTGASISDFTTRGLWITNPLTAPAGTAQWGIYNECPTYLSGVINAQASALGFFGVTPVDQPTMWQVGSSGAVSDCVTAINRITSNLISLGLFAAVTP</sequence>
<dbReference type="AlphaFoldDB" id="A0A7W4NKF5"/>
<reference evidence="1 2" key="1">
    <citation type="submission" date="2020-04" db="EMBL/GenBank/DDBJ databases">
        <title>Description of novel Gluconacetobacter.</title>
        <authorList>
            <person name="Sombolestani A."/>
        </authorList>
    </citation>
    <scope>NUCLEOTIDE SEQUENCE [LARGE SCALE GENOMIC DNA]</scope>
    <source>
        <strain evidence="1 2">LMG 19747</strain>
    </source>
</reference>
<protein>
    <submittedName>
        <fullName evidence="1">Uncharacterized protein</fullName>
    </submittedName>
</protein>
<accession>A0A7W4NKF5</accession>
<name>A0A7W4NKF5_9PROT</name>
<proteinExistence type="predicted"/>
<gene>
    <name evidence="1" type="ORF">HLH48_04130</name>
</gene>
<evidence type="ECO:0000313" key="1">
    <source>
        <dbReference type="EMBL" id="MBB2159372.1"/>
    </source>
</evidence>
<evidence type="ECO:0000313" key="2">
    <source>
        <dbReference type="Proteomes" id="UP000589085"/>
    </source>
</evidence>
<dbReference type="EMBL" id="JABEQJ010000003">
    <property type="protein sequence ID" value="MBB2159372.1"/>
    <property type="molecule type" value="Genomic_DNA"/>
</dbReference>